<organism evidence="1 2">
    <name type="scientific">Nocardia cyriacigeorgica (strain GUH-2)</name>
    <dbReference type="NCBI Taxonomy" id="1127134"/>
    <lineage>
        <taxon>Bacteria</taxon>
        <taxon>Bacillati</taxon>
        <taxon>Actinomycetota</taxon>
        <taxon>Actinomycetes</taxon>
        <taxon>Mycobacteriales</taxon>
        <taxon>Nocardiaceae</taxon>
        <taxon>Nocardia</taxon>
    </lineage>
</organism>
<dbReference type="OrthoDB" id="4775331at2"/>
<dbReference type="Proteomes" id="UP000008190">
    <property type="component" value="Chromosome"/>
</dbReference>
<protein>
    <recommendedName>
        <fullName evidence="3">Alanine, arginine and proline rich protein</fullName>
    </recommendedName>
</protein>
<dbReference type="KEGG" id="ncy:NOCYR_1245"/>
<name>H6R4H6_NOCCG</name>
<evidence type="ECO:0008006" key="3">
    <source>
        <dbReference type="Google" id="ProtNLM"/>
    </source>
</evidence>
<dbReference type="InterPro" id="IPR045596">
    <property type="entry name" value="DUF6459"/>
</dbReference>
<dbReference type="AlphaFoldDB" id="H6R4H6"/>
<dbReference type="RefSeq" id="WP_014349512.1">
    <property type="nucleotide sequence ID" value="NC_016887.1"/>
</dbReference>
<proteinExistence type="predicted"/>
<dbReference type="eggNOG" id="ENOG50332RH">
    <property type="taxonomic scope" value="Bacteria"/>
</dbReference>
<evidence type="ECO:0000313" key="2">
    <source>
        <dbReference type="Proteomes" id="UP000008190"/>
    </source>
</evidence>
<dbReference type="EMBL" id="FO082843">
    <property type="protein sequence ID" value="CCF62045.1"/>
    <property type="molecule type" value="Genomic_DNA"/>
</dbReference>
<dbReference type="Pfam" id="PF20060">
    <property type="entry name" value="DUF6459"/>
    <property type="match status" value="1"/>
</dbReference>
<dbReference type="HOGENOM" id="CLU_2047241_0_0_11"/>
<sequence>MRRACSSRADTDDHRRAREFAWQMVRIVLEVVDGRRPVAQLAARADPVVVAVVRTLRAADSAPGRSLGAGVPSRLRVMMVDGRAAEFCATYTRGDQTFAMAGRLVRDRRSGWRVQVLRLL</sequence>
<reference evidence="1 2" key="1">
    <citation type="journal article" date="2012" name="J. Bacteriol.">
        <title>Genome sequence of the human- and animal-pathogenic strain Nocardia cyriacigeorgica GUH-2.</title>
        <authorList>
            <person name="Zoropogui A."/>
            <person name="Pujic P."/>
            <person name="Normand P."/>
            <person name="Barbe V."/>
            <person name="Beaman B."/>
            <person name="Beaman L."/>
            <person name="Boiron P."/>
            <person name="Colinon C."/>
            <person name="Deredjian A."/>
            <person name="Graindorge A."/>
            <person name="Mangenot S."/>
            <person name="Nazaret S."/>
            <person name="Neto M."/>
            <person name="Petit S."/>
            <person name="Roche D."/>
            <person name="Vallenet D."/>
            <person name="Rodriguez-Nava V."/>
            <person name="Richard Y."/>
            <person name="Cournoyer B."/>
            <person name="Blaha D."/>
        </authorList>
    </citation>
    <scope>NUCLEOTIDE SEQUENCE [LARGE SCALE GENOMIC DNA]</scope>
    <source>
        <strain evidence="1 2">GUH-2</strain>
    </source>
</reference>
<accession>H6R4H6</accession>
<evidence type="ECO:0000313" key="1">
    <source>
        <dbReference type="EMBL" id="CCF62045.1"/>
    </source>
</evidence>
<keyword evidence="2" id="KW-1185">Reference proteome</keyword>
<gene>
    <name evidence="1" type="ordered locus">NOCYR_1245</name>
</gene>